<comment type="caution">
    <text evidence="2">The sequence shown here is derived from an EMBL/GenBank/DDBJ whole genome shotgun (WGS) entry which is preliminary data.</text>
</comment>
<gene>
    <name evidence="2" type="ORF">JG687_00000022</name>
</gene>
<evidence type="ECO:0000313" key="2">
    <source>
        <dbReference type="EMBL" id="KAG6975041.1"/>
    </source>
</evidence>
<feature type="compositionally biased region" description="Basic and acidic residues" evidence="1">
    <location>
        <begin position="162"/>
        <end position="171"/>
    </location>
</feature>
<feature type="compositionally biased region" description="Basic and acidic residues" evidence="1">
    <location>
        <begin position="69"/>
        <end position="80"/>
    </location>
</feature>
<sequence length="272" mass="29501">MDSDSDGEFERFLQEDEDSMSPEPAKRKSKPGGAYTTSSASAVTAAAAALLASSKLSKSHKSKSKHKSKSSDKKKGDKKSSKTQLSDSEEAPPSYYDDYSTGRGGDSDADPYAFDMSSPAFPTSKKEEDSDDEKELKKKKKKKEELKTLAKKVMAKSAPISMEDRIAEILKRTGSTQFQGDEKSDEEEISDKESDEKNTTEPPASNKEKTPSLQQEDQSGDKNDNGYCGSDAGRSSFSDSLGVVSADFESSDDSENFAVNRDALNSDRGTPV</sequence>
<reference evidence="2" key="1">
    <citation type="submission" date="2021-01" db="EMBL/GenBank/DDBJ databases">
        <title>Phytophthora aleatoria, a newly-described species from Pinus radiata is distinct from Phytophthora cactorum isolates based on comparative genomics.</title>
        <authorList>
            <person name="Mcdougal R."/>
            <person name="Panda P."/>
            <person name="Williams N."/>
            <person name="Studholme D.J."/>
        </authorList>
    </citation>
    <scope>NUCLEOTIDE SEQUENCE</scope>
    <source>
        <strain evidence="2">NZFS 3830</strain>
    </source>
</reference>
<protein>
    <submittedName>
        <fullName evidence="2">Uncharacterized protein</fullName>
    </submittedName>
</protein>
<dbReference type="AlphaFoldDB" id="A0A8T1V3X8"/>
<proteinExistence type="predicted"/>
<evidence type="ECO:0000313" key="3">
    <source>
        <dbReference type="Proteomes" id="UP000688947"/>
    </source>
</evidence>
<organism evidence="2 3">
    <name type="scientific">Phytophthora cactorum</name>
    <dbReference type="NCBI Taxonomy" id="29920"/>
    <lineage>
        <taxon>Eukaryota</taxon>
        <taxon>Sar</taxon>
        <taxon>Stramenopiles</taxon>
        <taxon>Oomycota</taxon>
        <taxon>Peronosporomycetes</taxon>
        <taxon>Peronosporales</taxon>
        <taxon>Peronosporaceae</taxon>
        <taxon>Phytophthora</taxon>
    </lineage>
</organism>
<feature type="region of interest" description="Disordered" evidence="1">
    <location>
        <begin position="1"/>
        <end position="272"/>
    </location>
</feature>
<dbReference type="OrthoDB" id="128710at2759"/>
<dbReference type="VEuPathDB" id="FungiDB:PC110_g190"/>
<dbReference type="EMBL" id="JAENGZ010000001">
    <property type="protein sequence ID" value="KAG6975041.1"/>
    <property type="molecule type" value="Genomic_DNA"/>
</dbReference>
<dbReference type="Proteomes" id="UP000688947">
    <property type="component" value="Unassembled WGS sequence"/>
</dbReference>
<feature type="compositionally biased region" description="Basic residues" evidence="1">
    <location>
        <begin position="57"/>
        <end position="68"/>
    </location>
</feature>
<evidence type="ECO:0000256" key="1">
    <source>
        <dbReference type="SAM" id="MobiDB-lite"/>
    </source>
</evidence>
<name>A0A8T1V3X8_9STRA</name>
<accession>A0A8T1V3X8</accession>
<feature type="compositionally biased region" description="Low complexity" evidence="1">
    <location>
        <begin position="38"/>
        <end position="56"/>
    </location>
</feature>